<keyword evidence="1" id="KW-0472">Membrane</keyword>
<feature type="transmembrane region" description="Helical" evidence="1">
    <location>
        <begin position="6"/>
        <end position="26"/>
    </location>
</feature>
<gene>
    <name evidence="2" type="ORF">SDC9_193879</name>
</gene>
<feature type="transmembrane region" description="Helical" evidence="1">
    <location>
        <begin position="62"/>
        <end position="81"/>
    </location>
</feature>
<evidence type="ECO:0000313" key="2">
    <source>
        <dbReference type="EMBL" id="MPN46294.1"/>
    </source>
</evidence>
<protein>
    <recommendedName>
        <fullName evidence="3">Polysaccharide biosynthesis protein C-terminal domain-containing protein</fullName>
    </recommendedName>
</protein>
<sequence length="93" mass="10316">MKALIGASLLFFTYGFQAMAVVYLLCIKYSRAGLLFSVSRQGIVYLPVLFLFSRLWGMTGIFYAQAAADGLTTLLICLFLLKVRARPAPLITE</sequence>
<organism evidence="2">
    <name type="scientific">bioreactor metagenome</name>
    <dbReference type="NCBI Taxonomy" id="1076179"/>
    <lineage>
        <taxon>unclassified sequences</taxon>
        <taxon>metagenomes</taxon>
        <taxon>ecological metagenomes</taxon>
    </lineage>
</organism>
<feature type="transmembrane region" description="Helical" evidence="1">
    <location>
        <begin position="38"/>
        <end position="56"/>
    </location>
</feature>
<keyword evidence="1" id="KW-0812">Transmembrane</keyword>
<accession>A0A645IDC3</accession>
<reference evidence="2" key="1">
    <citation type="submission" date="2019-08" db="EMBL/GenBank/DDBJ databases">
        <authorList>
            <person name="Kucharzyk K."/>
            <person name="Murdoch R.W."/>
            <person name="Higgins S."/>
            <person name="Loffler F."/>
        </authorList>
    </citation>
    <scope>NUCLEOTIDE SEQUENCE</scope>
</reference>
<evidence type="ECO:0000256" key="1">
    <source>
        <dbReference type="SAM" id="Phobius"/>
    </source>
</evidence>
<name>A0A645IDC3_9ZZZZ</name>
<dbReference type="AlphaFoldDB" id="A0A645IDC3"/>
<comment type="caution">
    <text evidence="2">The sequence shown here is derived from an EMBL/GenBank/DDBJ whole genome shotgun (WGS) entry which is preliminary data.</text>
</comment>
<keyword evidence="1" id="KW-1133">Transmembrane helix</keyword>
<dbReference type="EMBL" id="VSSQ01106850">
    <property type="protein sequence ID" value="MPN46294.1"/>
    <property type="molecule type" value="Genomic_DNA"/>
</dbReference>
<proteinExistence type="predicted"/>
<evidence type="ECO:0008006" key="3">
    <source>
        <dbReference type="Google" id="ProtNLM"/>
    </source>
</evidence>